<dbReference type="SMART" id="SM00228">
    <property type="entry name" value="PDZ"/>
    <property type="match status" value="1"/>
</dbReference>
<feature type="transmembrane region" description="Helical" evidence="5">
    <location>
        <begin position="6"/>
        <end position="23"/>
    </location>
</feature>
<proteinExistence type="predicted"/>
<dbReference type="GO" id="GO:0016020">
    <property type="term" value="C:membrane"/>
    <property type="evidence" value="ECO:0007669"/>
    <property type="project" value="InterPro"/>
</dbReference>
<dbReference type="GO" id="GO:0005737">
    <property type="term" value="C:cytoplasm"/>
    <property type="evidence" value="ECO:0007669"/>
    <property type="project" value="TreeGrafter"/>
</dbReference>
<name>A0A832ZAV8_9EURY</name>
<evidence type="ECO:0000313" key="7">
    <source>
        <dbReference type="EMBL" id="HIP84385.1"/>
    </source>
</evidence>
<evidence type="ECO:0000256" key="4">
    <source>
        <dbReference type="ARBA" id="ARBA00023136"/>
    </source>
</evidence>
<dbReference type="InterPro" id="IPR036034">
    <property type="entry name" value="PDZ_sf"/>
</dbReference>
<accession>A0A832ZAV8</accession>
<comment type="subcellular location">
    <subcellularLocation>
        <location evidence="1">Endomembrane system</location>
        <topology evidence="1">Multi-pass membrane protein</topology>
    </subcellularLocation>
</comment>
<feature type="transmembrane region" description="Helical" evidence="5">
    <location>
        <begin position="286"/>
        <end position="309"/>
    </location>
</feature>
<feature type="transmembrane region" description="Helical" evidence="5">
    <location>
        <begin position="103"/>
        <end position="124"/>
    </location>
</feature>
<dbReference type="Gene3D" id="2.30.42.10">
    <property type="match status" value="1"/>
</dbReference>
<dbReference type="InterPro" id="IPR001478">
    <property type="entry name" value="PDZ"/>
</dbReference>
<dbReference type="EMBL" id="DQUI01000050">
    <property type="protein sequence ID" value="HIP84385.1"/>
    <property type="molecule type" value="Genomic_DNA"/>
</dbReference>
<reference evidence="7" key="1">
    <citation type="journal article" date="2020" name="ISME J.">
        <title>Gammaproteobacteria mediating utilization of methyl-, sulfur- and petroleum organic compounds in deep ocean hydrothermal plumes.</title>
        <authorList>
            <person name="Zhou Z."/>
            <person name="Liu Y."/>
            <person name="Pan J."/>
            <person name="Cron B.R."/>
            <person name="Toner B.M."/>
            <person name="Anantharaman K."/>
            <person name="Breier J.A."/>
            <person name="Dick G.J."/>
            <person name="Li M."/>
        </authorList>
    </citation>
    <scope>NUCLEOTIDE SEQUENCE</scope>
    <source>
        <strain evidence="7">SZUA-1453</strain>
    </source>
</reference>
<dbReference type="PANTHER" id="PTHR13325:SF3">
    <property type="entry name" value="MEMBRANE-BOUND TRANSCRIPTION FACTOR SITE-2 PROTEASE"/>
    <property type="match status" value="1"/>
</dbReference>
<keyword evidence="3 5" id="KW-1133">Transmembrane helix</keyword>
<organism evidence="7 8">
    <name type="scientific">Methanothermococcus okinawensis</name>
    <dbReference type="NCBI Taxonomy" id="155863"/>
    <lineage>
        <taxon>Archaea</taxon>
        <taxon>Methanobacteriati</taxon>
        <taxon>Methanobacteriota</taxon>
        <taxon>Methanomada group</taxon>
        <taxon>Methanococci</taxon>
        <taxon>Methanococcales</taxon>
        <taxon>Methanococcaceae</taxon>
        <taxon>Methanothermococcus</taxon>
    </lineage>
</organism>
<keyword evidence="4 5" id="KW-0472">Membrane</keyword>
<evidence type="ECO:0000256" key="5">
    <source>
        <dbReference type="SAM" id="Phobius"/>
    </source>
</evidence>
<dbReference type="AlphaFoldDB" id="A0A832ZAV8"/>
<dbReference type="GO" id="GO:0031293">
    <property type="term" value="P:membrane protein intracellular domain proteolysis"/>
    <property type="evidence" value="ECO:0007669"/>
    <property type="project" value="TreeGrafter"/>
</dbReference>
<dbReference type="InterPro" id="IPR008915">
    <property type="entry name" value="Peptidase_M50"/>
</dbReference>
<dbReference type="PANTHER" id="PTHR13325">
    <property type="entry name" value="PROTEASE M50 MEMBRANE-BOUND TRANSCRIPTION FACTOR SITE 2 PROTEASE"/>
    <property type="match status" value="1"/>
</dbReference>
<evidence type="ECO:0000259" key="6">
    <source>
        <dbReference type="SMART" id="SM00228"/>
    </source>
</evidence>
<feature type="transmembrane region" description="Helical" evidence="5">
    <location>
        <begin position="352"/>
        <end position="372"/>
    </location>
</feature>
<evidence type="ECO:0000313" key="8">
    <source>
        <dbReference type="Proteomes" id="UP000643554"/>
    </source>
</evidence>
<feature type="domain" description="PDZ" evidence="6">
    <location>
        <begin position="187"/>
        <end position="261"/>
    </location>
</feature>
<dbReference type="InterPro" id="IPR001193">
    <property type="entry name" value="MBTPS2"/>
</dbReference>
<evidence type="ECO:0000256" key="1">
    <source>
        <dbReference type="ARBA" id="ARBA00004127"/>
    </source>
</evidence>
<evidence type="ECO:0000256" key="3">
    <source>
        <dbReference type="ARBA" id="ARBA00022989"/>
    </source>
</evidence>
<protein>
    <submittedName>
        <fullName evidence="7">PDZ domain-containing protein</fullName>
    </submittedName>
</protein>
<feature type="transmembrane region" description="Helical" evidence="5">
    <location>
        <begin position="174"/>
        <end position="199"/>
    </location>
</feature>
<feature type="transmembrane region" description="Helical" evidence="5">
    <location>
        <begin position="144"/>
        <end position="162"/>
    </location>
</feature>
<evidence type="ECO:0000256" key="2">
    <source>
        <dbReference type="ARBA" id="ARBA00022692"/>
    </source>
</evidence>
<dbReference type="GO" id="GO:0004222">
    <property type="term" value="F:metalloendopeptidase activity"/>
    <property type="evidence" value="ECO:0007669"/>
    <property type="project" value="InterPro"/>
</dbReference>
<sequence length="373" mass="41306">MVSSTTLIMMISLIIWTLLCLYYRRGEGDERGLKVYYGILGILRTSWGLRVIDKIGRYKFWQKIGFLSIPIAIVASIITLYTFISSTLGLFSGSIPKESSKPIIFLFGDVIPWIPGIIALVLGITLHELAHGIVARSFNLRIKSTGLILLLGIPLGAFVEIGEDFKKASRKIRGAVASAGPVVNILLFLLVFLITPYVFNIPSTLTVTKVIEDFPASGILMEGDILHSINGRRIRSLSDFQELVKEIGPGETIAVTVVRGEEVKTFQLTTSPQGKIGIVVEPSKSLVFIIETLFWTGILNLLLGFFNLLPALPLDGFHIWNAIPEIVRDLKANSKITETISKYIEYLINERSLTTISVTIWLLILASILYSLV</sequence>
<keyword evidence="2 5" id="KW-0812">Transmembrane</keyword>
<gene>
    <name evidence="7" type="ORF">EYH15_02715</name>
</gene>
<dbReference type="Proteomes" id="UP000643554">
    <property type="component" value="Unassembled WGS sequence"/>
</dbReference>
<dbReference type="GO" id="GO:0012505">
    <property type="term" value="C:endomembrane system"/>
    <property type="evidence" value="ECO:0007669"/>
    <property type="project" value="UniProtKB-SubCell"/>
</dbReference>
<feature type="transmembrane region" description="Helical" evidence="5">
    <location>
        <begin position="64"/>
        <end position="91"/>
    </location>
</feature>
<dbReference type="SUPFAM" id="SSF50156">
    <property type="entry name" value="PDZ domain-like"/>
    <property type="match status" value="1"/>
</dbReference>
<comment type="caution">
    <text evidence="7">The sequence shown here is derived from an EMBL/GenBank/DDBJ whole genome shotgun (WGS) entry which is preliminary data.</text>
</comment>
<dbReference type="Pfam" id="PF02163">
    <property type="entry name" value="Peptidase_M50"/>
    <property type="match status" value="1"/>
</dbReference>